<comment type="caution">
    <text evidence="1">The sequence shown here is derived from an EMBL/GenBank/DDBJ whole genome shotgun (WGS) entry which is preliminary data.</text>
</comment>
<evidence type="ECO:0000313" key="1">
    <source>
        <dbReference type="EMBL" id="TQO20146.1"/>
    </source>
</evidence>
<proteinExistence type="predicted"/>
<protein>
    <submittedName>
        <fullName evidence="1">Uncharacterized protein</fullName>
    </submittedName>
</protein>
<dbReference type="Proteomes" id="UP000316560">
    <property type="component" value="Unassembled WGS sequence"/>
</dbReference>
<evidence type="ECO:0000313" key="2">
    <source>
        <dbReference type="Proteomes" id="UP000316560"/>
    </source>
</evidence>
<dbReference type="RefSeq" id="WP_021808336.1">
    <property type="nucleotide sequence ID" value="NZ_VFRA01000001.1"/>
</dbReference>
<gene>
    <name evidence="1" type="ORF">FB472_1761</name>
</gene>
<keyword evidence="2" id="KW-1185">Reference proteome</keyword>
<accession>A0A8H2KBD3</accession>
<reference evidence="1 2" key="1">
    <citation type="submission" date="2019-06" db="EMBL/GenBank/DDBJ databases">
        <title>Sequencing the genomes of 1000 actinobacteria strains.</title>
        <authorList>
            <person name="Klenk H.-P."/>
        </authorList>
    </citation>
    <scope>NUCLEOTIDE SEQUENCE [LARGE SCALE GENOMIC DNA]</scope>
    <source>
        <strain evidence="1 2">DSM 21947</strain>
    </source>
</reference>
<sequence length="61" mass="6338">MLDVQNELALAVMRAVTTSIGDTGALDRNRLPTDATGKPNLMKAIVATALGIARFLPSGLS</sequence>
<name>A0A8H2KBD3_9MICO</name>
<organism evidence="1 2">
    <name type="scientific">Rhodoglobus vestalii</name>
    <dbReference type="NCBI Taxonomy" id="193384"/>
    <lineage>
        <taxon>Bacteria</taxon>
        <taxon>Bacillati</taxon>
        <taxon>Actinomycetota</taxon>
        <taxon>Actinomycetes</taxon>
        <taxon>Micrococcales</taxon>
        <taxon>Microbacteriaceae</taxon>
        <taxon>Rhodoglobus</taxon>
    </lineage>
</organism>
<dbReference type="AlphaFoldDB" id="A0A8H2KBD3"/>
<dbReference type="EMBL" id="VFRA01000001">
    <property type="protein sequence ID" value="TQO20146.1"/>
    <property type="molecule type" value="Genomic_DNA"/>
</dbReference>